<evidence type="ECO:0000256" key="1">
    <source>
        <dbReference type="ARBA" id="ARBA00008791"/>
    </source>
</evidence>
<dbReference type="Pfam" id="PF00582">
    <property type="entry name" value="Usp"/>
    <property type="match status" value="1"/>
</dbReference>
<feature type="domain" description="UspA" evidence="3">
    <location>
        <begin position="1"/>
        <end position="145"/>
    </location>
</feature>
<dbReference type="Gene3D" id="3.40.50.620">
    <property type="entry name" value="HUPs"/>
    <property type="match status" value="1"/>
</dbReference>
<keyword evidence="2" id="KW-0963">Cytoplasm</keyword>
<dbReference type="PIRSF" id="PIRSF006276">
    <property type="entry name" value="UspA"/>
    <property type="match status" value="1"/>
</dbReference>
<organism evidence="4 5">
    <name type="scientific">Rhodoferax ferrireducens</name>
    <dbReference type="NCBI Taxonomy" id="192843"/>
    <lineage>
        <taxon>Bacteria</taxon>
        <taxon>Pseudomonadati</taxon>
        <taxon>Pseudomonadota</taxon>
        <taxon>Betaproteobacteria</taxon>
        <taxon>Burkholderiales</taxon>
        <taxon>Comamonadaceae</taxon>
        <taxon>Rhodoferax</taxon>
    </lineage>
</organism>
<comment type="caution">
    <text evidence="4">The sequence shown here is derived from an EMBL/GenBank/DDBJ whole genome shotgun (WGS) entry which is preliminary data.</text>
</comment>
<gene>
    <name evidence="4" type="ORF">J2X19_000004</name>
</gene>
<comment type="similarity">
    <text evidence="1 2">Belongs to the universal stress protein A family.</text>
</comment>
<dbReference type="PANTHER" id="PTHR46268">
    <property type="entry name" value="STRESS RESPONSE PROTEIN NHAX"/>
    <property type="match status" value="1"/>
</dbReference>
<dbReference type="InterPro" id="IPR006015">
    <property type="entry name" value="Universal_stress_UspA"/>
</dbReference>
<dbReference type="EMBL" id="JAVDXT010000001">
    <property type="protein sequence ID" value="MDR7375346.1"/>
    <property type="molecule type" value="Genomic_DNA"/>
</dbReference>
<reference evidence="4 5" key="1">
    <citation type="submission" date="2023-07" db="EMBL/GenBank/DDBJ databases">
        <title>Sorghum-associated microbial communities from plants grown in Nebraska, USA.</title>
        <authorList>
            <person name="Schachtman D."/>
        </authorList>
    </citation>
    <scope>NUCLEOTIDE SEQUENCE [LARGE SCALE GENOMIC DNA]</scope>
    <source>
        <strain evidence="4 5">BE313</strain>
    </source>
</reference>
<comment type="subcellular location">
    <subcellularLocation>
        <location evidence="2">Cytoplasm</location>
    </subcellularLocation>
</comment>
<evidence type="ECO:0000313" key="5">
    <source>
        <dbReference type="Proteomes" id="UP001180487"/>
    </source>
</evidence>
<dbReference type="SUPFAM" id="SSF52402">
    <property type="entry name" value="Adenine nucleotide alpha hydrolases-like"/>
    <property type="match status" value="1"/>
</dbReference>
<dbReference type="InterPro" id="IPR006016">
    <property type="entry name" value="UspA"/>
</dbReference>
<keyword evidence="5" id="KW-1185">Reference proteome</keyword>
<dbReference type="RefSeq" id="WP_116605740.1">
    <property type="nucleotide sequence ID" value="NZ_JAVDXT010000001.1"/>
</dbReference>
<dbReference type="CDD" id="cd00293">
    <property type="entry name" value="USP-like"/>
    <property type="match status" value="1"/>
</dbReference>
<evidence type="ECO:0000259" key="3">
    <source>
        <dbReference type="Pfam" id="PF00582"/>
    </source>
</evidence>
<dbReference type="PRINTS" id="PR01438">
    <property type="entry name" value="UNVRSLSTRESS"/>
</dbReference>
<evidence type="ECO:0000313" key="4">
    <source>
        <dbReference type="EMBL" id="MDR7375346.1"/>
    </source>
</evidence>
<dbReference type="Proteomes" id="UP001180487">
    <property type="component" value="Unassembled WGS sequence"/>
</dbReference>
<protein>
    <recommendedName>
        <fullName evidence="2">Universal stress protein</fullName>
    </recommendedName>
</protein>
<dbReference type="PANTHER" id="PTHR46268:SF6">
    <property type="entry name" value="UNIVERSAL STRESS PROTEIN UP12"/>
    <property type="match status" value="1"/>
</dbReference>
<sequence>MLKHILLATDGSTASDHAAALAVDLARSMGAKLTSLYAVDPYPYLAVGEMSTEGVQYYMAAAQQEASAAHAKVQALCNQGSTVALQTIVVEDRAVSKAIVENAHSEGADMIVIGSHGRTGIAKLMLGSITTKVLAESTLPVLVAR</sequence>
<dbReference type="InterPro" id="IPR014729">
    <property type="entry name" value="Rossmann-like_a/b/a_fold"/>
</dbReference>
<proteinExistence type="inferred from homology"/>
<evidence type="ECO:0000256" key="2">
    <source>
        <dbReference type="PIRNR" id="PIRNR006276"/>
    </source>
</evidence>
<name>A0ABU2C1Y0_9BURK</name>
<accession>A0ABU2C1Y0</accession>